<comment type="similarity">
    <text evidence="1">Belongs to the CBF/MAK21 family.</text>
</comment>
<dbReference type="OrthoDB" id="28947at2759"/>
<keyword evidence="4" id="KW-1185">Reference proteome</keyword>
<evidence type="ECO:0000259" key="2">
    <source>
        <dbReference type="Pfam" id="PF03914"/>
    </source>
</evidence>
<dbReference type="EMBL" id="UYYB01105925">
    <property type="protein sequence ID" value="VDM79667.1"/>
    <property type="molecule type" value="Genomic_DNA"/>
</dbReference>
<proteinExistence type="inferred from homology"/>
<dbReference type="Proteomes" id="UP000270094">
    <property type="component" value="Unassembled WGS sequence"/>
</dbReference>
<reference evidence="3 4" key="1">
    <citation type="submission" date="2018-11" db="EMBL/GenBank/DDBJ databases">
        <authorList>
            <consortium name="Pathogen Informatics"/>
        </authorList>
    </citation>
    <scope>NUCLEOTIDE SEQUENCE [LARGE SCALE GENOMIC DNA]</scope>
</reference>
<sequence length="169" mass="19198">MVCESLSDRFYTALYRKLLVDVPPSSYNQLLLLLFKVLKVDPSEYRVRSFVKRLLQAATCATPALTAGILILISRLCETRKGLVIVEKHIDRVAIQNAKLGEDDDEEHYVDIGTDGKPIEAVKKEELTVTNVEMVAAHLIPTGKNYSNCSRQGKKQREYTFLLQHSERF</sequence>
<organism evidence="3 4">
    <name type="scientific">Strongylus vulgaris</name>
    <name type="common">Blood worm</name>
    <dbReference type="NCBI Taxonomy" id="40348"/>
    <lineage>
        <taxon>Eukaryota</taxon>
        <taxon>Metazoa</taxon>
        <taxon>Ecdysozoa</taxon>
        <taxon>Nematoda</taxon>
        <taxon>Chromadorea</taxon>
        <taxon>Rhabditida</taxon>
        <taxon>Rhabditina</taxon>
        <taxon>Rhabditomorpha</taxon>
        <taxon>Strongyloidea</taxon>
        <taxon>Strongylidae</taxon>
        <taxon>Strongylus</taxon>
    </lineage>
</organism>
<dbReference type="AlphaFoldDB" id="A0A3P7JTW1"/>
<name>A0A3P7JTW1_STRVU</name>
<dbReference type="InterPro" id="IPR005612">
    <property type="entry name" value="CCAAT-binding_factor"/>
</dbReference>
<dbReference type="PANTHER" id="PTHR12048">
    <property type="entry name" value="CCAAT-BINDING FACTOR-RELATED"/>
    <property type="match status" value="1"/>
</dbReference>
<dbReference type="InterPro" id="IPR040155">
    <property type="entry name" value="CEBPZ/Mak21-like"/>
</dbReference>
<evidence type="ECO:0000256" key="1">
    <source>
        <dbReference type="ARBA" id="ARBA00007797"/>
    </source>
</evidence>
<gene>
    <name evidence="3" type="ORF">SVUK_LOCUS14665</name>
</gene>
<evidence type="ECO:0000313" key="4">
    <source>
        <dbReference type="Proteomes" id="UP000270094"/>
    </source>
</evidence>
<dbReference type="Pfam" id="PF03914">
    <property type="entry name" value="CBF"/>
    <property type="match status" value="1"/>
</dbReference>
<dbReference type="GO" id="GO:0005634">
    <property type="term" value="C:nucleus"/>
    <property type="evidence" value="ECO:0007669"/>
    <property type="project" value="TreeGrafter"/>
</dbReference>
<dbReference type="PANTHER" id="PTHR12048:SF0">
    <property type="entry name" value="CCAAT_ENHANCER-BINDING PROTEIN ZETA"/>
    <property type="match status" value="1"/>
</dbReference>
<protein>
    <recommendedName>
        <fullName evidence="2">CCAAT-binding factor domain-containing protein</fullName>
    </recommendedName>
</protein>
<feature type="domain" description="CCAAT-binding factor" evidence="2">
    <location>
        <begin position="6"/>
        <end position="109"/>
    </location>
</feature>
<accession>A0A3P7JTW1</accession>
<evidence type="ECO:0000313" key="3">
    <source>
        <dbReference type="EMBL" id="VDM79667.1"/>
    </source>
</evidence>